<dbReference type="HOGENOM" id="CLU_1010964_0_0_0"/>
<organism evidence="2 3">
    <name type="scientific">Elusimicrobium minutum (strain Pei191)</name>
    <dbReference type="NCBI Taxonomy" id="445932"/>
    <lineage>
        <taxon>Bacteria</taxon>
        <taxon>Pseudomonadati</taxon>
        <taxon>Elusimicrobiota</taxon>
        <taxon>Elusimicrobia</taxon>
        <taxon>Elusimicrobiales</taxon>
        <taxon>Elusimicrobiaceae</taxon>
        <taxon>Elusimicrobium</taxon>
    </lineage>
</organism>
<protein>
    <recommendedName>
        <fullName evidence="4">Glycerophosphoryl diester phosphodiesterase</fullName>
    </recommendedName>
</protein>
<gene>
    <name evidence="2" type="ordered locus">Emin_1038</name>
</gene>
<name>B2KDJ5_ELUMP</name>
<keyword evidence="1" id="KW-0472">Membrane</keyword>
<dbReference type="Proteomes" id="UP000001029">
    <property type="component" value="Chromosome"/>
</dbReference>
<reference evidence="2 3" key="1">
    <citation type="journal article" date="2009" name="Appl. Environ. Microbiol.">
        <title>Genomic analysis of 'Elusimicrobium minutum,' the first cultivated representative of the phylum 'Elusimicrobia' (formerly termite group 1).</title>
        <authorList>
            <person name="Herlemann D.P.R."/>
            <person name="Geissinger O."/>
            <person name="Ikeda-Ohtsubo W."/>
            <person name="Kunin V."/>
            <person name="Sun H."/>
            <person name="Lapidus A."/>
            <person name="Hugenholtz P."/>
            <person name="Brune A."/>
        </authorList>
    </citation>
    <scope>NUCLEOTIDE SEQUENCE [LARGE SCALE GENOMIC DNA]</scope>
    <source>
        <strain evidence="2 3">Pei191</strain>
    </source>
</reference>
<accession>B2KDJ5</accession>
<evidence type="ECO:0000256" key="1">
    <source>
        <dbReference type="SAM" id="Phobius"/>
    </source>
</evidence>
<dbReference type="KEGG" id="emi:Emin_1038"/>
<dbReference type="EMBL" id="CP001055">
    <property type="protein sequence ID" value="ACC98591.1"/>
    <property type="molecule type" value="Genomic_DNA"/>
</dbReference>
<feature type="transmembrane region" description="Helical" evidence="1">
    <location>
        <begin position="7"/>
        <end position="33"/>
    </location>
</feature>
<keyword evidence="3" id="KW-1185">Reference proteome</keyword>
<evidence type="ECO:0000313" key="3">
    <source>
        <dbReference type="Proteomes" id="UP000001029"/>
    </source>
</evidence>
<proteinExistence type="predicted"/>
<dbReference type="AlphaFoldDB" id="B2KDJ5"/>
<evidence type="ECO:0008006" key="4">
    <source>
        <dbReference type="Google" id="ProtNLM"/>
    </source>
</evidence>
<evidence type="ECO:0000313" key="2">
    <source>
        <dbReference type="EMBL" id="ACC98591.1"/>
    </source>
</evidence>
<keyword evidence="1" id="KW-1133">Transmembrane helix</keyword>
<keyword evidence="1" id="KW-0812">Transmembrane</keyword>
<sequence>MFFMKKAFLYTLAALFVIIVIPLVSLFAAFFYVESKFNNIKPISRVHETETYKGTSYHNVVFLHQVNTLKRAKIKENTFKGFEFDIMVLDDGKIIVAHDDIKKKFGYWTNLEDIFSALESPDDNLFWMDLKSDLSEDNINEILALADKFNIPRANFFFEIGGGAGEETAKKLKKQSLLLIYQVPHEMDKDGGDPAKREAVNNEMQRIIDEYEPFALAGSIGKYHYLKTYFPNMKKAIHYSTTKRPSAKKLFMERKMLKDPKVELYMIDEYTYLPF</sequence>